<keyword evidence="5" id="KW-0378">Hydrolase</keyword>
<evidence type="ECO:0000313" key="6">
    <source>
        <dbReference type="Proteomes" id="UP000547614"/>
    </source>
</evidence>
<dbReference type="AlphaFoldDB" id="A0A839VGX8"/>
<accession>A0A839VGX8</accession>
<dbReference type="InterPro" id="IPR003593">
    <property type="entry name" value="AAA+_ATPase"/>
</dbReference>
<dbReference type="Pfam" id="PF00004">
    <property type="entry name" value="AAA"/>
    <property type="match status" value="1"/>
</dbReference>
<evidence type="ECO:0000256" key="3">
    <source>
        <dbReference type="ARBA" id="ARBA00022840"/>
    </source>
</evidence>
<reference evidence="5 6" key="1">
    <citation type="submission" date="2020-08" db="EMBL/GenBank/DDBJ databases">
        <title>Genomic Encyclopedia of Type Strains, Phase III (KMG-III): the genomes of soil and plant-associated and newly described type strains.</title>
        <authorList>
            <person name="Whitman W."/>
        </authorList>
    </citation>
    <scope>NUCLEOTIDE SEQUENCE [LARGE SCALE GENOMIC DNA]</scope>
    <source>
        <strain evidence="5 6">CECT 7282</strain>
    </source>
</reference>
<dbReference type="PANTHER" id="PTHR23073">
    <property type="entry name" value="26S PROTEASOME REGULATORY SUBUNIT"/>
    <property type="match status" value="1"/>
</dbReference>
<dbReference type="CDD" id="cd19481">
    <property type="entry name" value="RecA-like_protease"/>
    <property type="match status" value="1"/>
</dbReference>
<evidence type="ECO:0000256" key="1">
    <source>
        <dbReference type="ARBA" id="ARBA00006914"/>
    </source>
</evidence>
<feature type="domain" description="AAA+ ATPase" evidence="4">
    <location>
        <begin position="479"/>
        <end position="611"/>
    </location>
</feature>
<protein>
    <submittedName>
        <fullName evidence="5">Vesicle-fusing ATPase</fullName>
        <ecNumber evidence="5">3.6.4.6</ecNumber>
    </submittedName>
</protein>
<dbReference type="Gene3D" id="3.40.50.300">
    <property type="entry name" value="P-loop containing nucleotide triphosphate hydrolases"/>
    <property type="match status" value="1"/>
</dbReference>
<dbReference type="GO" id="GO:0016887">
    <property type="term" value="F:ATP hydrolysis activity"/>
    <property type="evidence" value="ECO:0007669"/>
    <property type="project" value="InterPro"/>
</dbReference>
<evidence type="ECO:0000313" key="5">
    <source>
        <dbReference type="EMBL" id="MBB3191874.1"/>
    </source>
</evidence>
<dbReference type="RefSeq" id="WP_183326956.1">
    <property type="nucleotide sequence ID" value="NZ_JACHXP010000018.1"/>
</dbReference>
<name>A0A839VGX8_9GAMM</name>
<dbReference type="EC" id="3.6.4.6" evidence="5"/>
<organism evidence="5 6">
    <name type="scientific">Halomonas cerina</name>
    <dbReference type="NCBI Taxonomy" id="447424"/>
    <lineage>
        <taxon>Bacteria</taxon>
        <taxon>Pseudomonadati</taxon>
        <taxon>Pseudomonadota</taxon>
        <taxon>Gammaproteobacteria</taxon>
        <taxon>Oceanospirillales</taxon>
        <taxon>Halomonadaceae</taxon>
        <taxon>Halomonas</taxon>
    </lineage>
</organism>
<dbReference type="InterPro" id="IPR050221">
    <property type="entry name" value="26S_Proteasome_ATPase"/>
</dbReference>
<evidence type="ECO:0000256" key="2">
    <source>
        <dbReference type="ARBA" id="ARBA00022741"/>
    </source>
</evidence>
<comment type="similarity">
    <text evidence="1">Belongs to the AAA ATPase family.</text>
</comment>
<dbReference type="InterPro" id="IPR003959">
    <property type="entry name" value="ATPase_AAA_core"/>
</dbReference>
<evidence type="ECO:0000259" key="4">
    <source>
        <dbReference type="SMART" id="SM00382"/>
    </source>
</evidence>
<keyword evidence="2" id="KW-0547">Nucleotide-binding</keyword>
<gene>
    <name evidence="5" type="ORF">FHR94_003148</name>
</gene>
<dbReference type="SMART" id="SM00382">
    <property type="entry name" value="AAA"/>
    <property type="match status" value="1"/>
</dbReference>
<dbReference type="SUPFAM" id="SSF52540">
    <property type="entry name" value="P-loop containing nucleoside triphosphate hydrolases"/>
    <property type="match status" value="1"/>
</dbReference>
<dbReference type="Proteomes" id="UP000547614">
    <property type="component" value="Unassembled WGS sequence"/>
</dbReference>
<dbReference type="GO" id="GO:0005524">
    <property type="term" value="F:ATP binding"/>
    <property type="evidence" value="ECO:0007669"/>
    <property type="project" value="UniProtKB-KW"/>
</dbReference>
<dbReference type="InterPro" id="IPR027417">
    <property type="entry name" value="P-loop_NTPase"/>
</dbReference>
<sequence length="707" mass="77759">MSATADPLHPAARITPELQPADPLLAHWLGQASLRLRREICWCWFQRSGREETGSGTLPPVTDPAAEGLDLVRYDGQKRVFFQQDATARYLTDCLDNDEPDPAGAPRGGFTELVRGLALPEADRFVLALAMLGRLDAAVGPVISACMNDLSRPWPTLALAQRLWEEPLAVTAVADPMHPLRRHGVLRLAGDDLSDWQCPLRVHATVAGVLSGESEGLPAGLVPVPAGGFAELDTDTTLLADRLAAQPPGGLQVIPLIGPRDSDFDRAAANVSAQLDAPLATFAETAMPAGESVFAAATVCWLLGHDLLLPEGWEQRFDSQTVNGLMALPLRCYAPSEDRKPLANIPSGHLLPALTLATPGYEQRRGLLLDGLGDRAAALGEAVDECARRFRLAPKAFRRAIRGLAYRRELDGNVLAEACRQEAVLFLGELAQPVTPRFAEEELVLPDAQWEQYREIIAAMRALTAVHYQWGAAQAWNDAGLSVMFAGPPGTGKTMAAEALARALDLPMFRVDLSQIVNKYVGETEKNLKRVFDAAESSDCLMFFDECDALFGKRTDVRDAHDRFANIEISYLLERMERFKGLAVLATNRRRDLDEAFMRRLRYIVEFPMPGEAERERIWRQSFPPRVDTSGLDFRYLARQFPFAGGHIRSVTLNASLQAAARHGASARRVELPEVLVAVKRELEKLGRAAGTEQFGRYRELLEQEVA</sequence>
<keyword evidence="6" id="KW-1185">Reference proteome</keyword>
<comment type="caution">
    <text evidence="5">The sequence shown here is derived from an EMBL/GenBank/DDBJ whole genome shotgun (WGS) entry which is preliminary data.</text>
</comment>
<dbReference type="EMBL" id="JACHXP010000018">
    <property type="protein sequence ID" value="MBB3191874.1"/>
    <property type="molecule type" value="Genomic_DNA"/>
</dbReference>
<proteinExistence type="inferred from homology"/>
<keyword evidence="3" id="KW-0067">ATP-binding</keyword>